<reference evidence="2 3" key="1">
    <citation type="submission" date="2016-03" db="EMBL/GenBank/DDBJ databases">
        <title>Complete genome sequence of Pedobacter cryoconitis PAMC 27485.</title>
        <authorList>
            <person name="Lee J."/>
            <person name="Kim O.-S."/>
        </authorList>
    </citation>
    <scope>NUCLEOTIDE SEQUENCE [LARGE SCALE GENOMIC DNA]</scope>
    <source>
        <strain evidence="2 3">PAMC 27485</strain>
    </source>
</reference>
<dbReference type="KEGG" id="pcm:AY601_0198"/>
<dbReference type="CDD" id="cd00761">
    <property type="entry name" value="Glyco_tranf_GTA_type"/>
    <property type="match status" value="1"/>
</dbReference>
<protein>
    <submittedName>
        <fullName evidence="2">Glycosyl transferase family 2</fullName>
    </submittedName>
</protein>
<dbReference type="InterPro" id="IPR001173">
    <property type="entry name" value="Glyco_trans_2-like"/>
</dbReference>
<dbReference type="AlphaFoldDB" id="A0A127V867"/>
<dbReference type="Gene3D" id="3.90.550.10">
    <property type="entry name" value="Spore Coat Polysaccharide Biosynthesis Protein SpsA, Chain A"/>
    <property type="match status" value="1"/>
</dbReference>
<proteinExistence type="predicted"/>
<dbReference type="InterPro" id="IPR029044">
    <property type="entry name" value="Nucleotide-diphossugar_trans"/>
</dbReference>
<evidence type="ECO:0000313" key="2">
    <source>
        <dbReference type="EMBL" id="AMP97168.1"/>
    </source>
</evidence>
<accession>A0A127V867</accession>
<dbReference type="PATRIC" id="fig|188932.3.peg.201"/>
<dbReference type="SUPFAM" id="SSF53448">
    <property type="entry name" value="Nucleotide-diphospho-sugar transferases"/>
    <property type="match status" value="1"/>
</dbReference>
<keyword evidence="3" id="KW-1185">Reference proteome</keyword>
<dbReference type="Pfam" id="PF00535">
    <property type="entry name" value="Glycos_transf_2"/>
    <property type="match status" value="1"/>
</dbReference>
<name>A0A127V867_9SPHI</name>
<feature type="domain" description="Glycosyltransferase 2-like" evidence="1">
    <location>
        <begin position="18"/>
        <end position="179"/>
    </location>
</feature>
<evidence type="ECO:0000259" key="1">
    <source>
        <dbReference type="Pfam" id="PF00535"/>
    </source>
</evidence>
<evidence type="ECO:0000313" key="3">
    <source>
        <dbReference type="Proteomes" id="UP000071561"/>
    </source>
</evidence>
<gene>
    <name evidence="2" type="ORF">AY601_0198</name>
</gene>
<dbReference type="Proteomes" id="UP000071561">
    <property type="component" value="Chromosome"/>
</dbReference>
<keyword evidence="2" id="KW-0808">Transferase</keyword>
<sequence length="269" mass="31768">MSTMPVNAKESLFDDVTLLITHYNRSSSLERLLLTFKEQQVRFKEIIVSDDCSADFHLGQLEKMAQVYNYRLIKAKINGGLGNNLNKGQLEVKTPYTLYVQEDFIPLPAFVAHFNDAMDMMHAEADLDLVRFYAYGPYPYLKPYKKGFSTMVYKPWFTDKNKIYNYSDHPHLRRSSFFERFGQYTEGIKSDKTEYEMCLSFIQNKGRALFYDQYDSLFLQENSSAEPSTVTRSNWRQSGNPLISFVRLVYRQIKYNYDLHLNTRFKRHK</sequence>
<dbReference type="GO" id="GO:0016740">
    <property type="term" value="F:transferase activity"/>
    <property type="evidence" value="ECO:0007669"/>
    <property type="project" value="UniProtKB-KW"/>
</dbReference>
<dbReference type="EMBL" id="CP014504">
    <property type="protein sequence ID" value="AMP97168.1"/>
    <property type="molecule type" value="Genomic_DNA"/>
</dbReference>
<organism evidence="2 3">
    <name type="scientific">Pedobacter cryoconitis</name>
    <dbReference type="NCBI Taxonomy" id="188932"/>
    <lineage>
        <taxon>Bacteria</taxon>
        <taxon>Pseudomonadati</taxon>
        <taxon>Bacteroidota</taxon>
        <taxon>Sphingobacteriia</taxon>
        <taxon>Sphingobacteriales</taxon>
        <taxon>Sphingobacteriaceae</taxon>
        <taxon>Pedobacter</taxon>
    </lineage>
</organism>
<dbReference type="RefSeq" id="WP_232324674.1">
    <property type="nucleotide sequence ID" value="NZ_CP014504.1"/>
</dbReference>